<protein>
    <recommendedName>
        <fullName evidence="2">RNA polymerase alpha subunit C-terminal domain-containing protein</fullName>
    </recommendedName>
</protein>
<dbReference type="SUPFAM" id="SSF47789">
    <property type="entry name" value="C-terminal domain of RNA polymerase alpha subunit"/>
    <property type="match status" value="1"/>
</dbReference>
<organism evidence="3 4">
    <name type="scientific">Actinocorallia libanotica</name>
    <dbReference type="NCBI Taxonomy" id="46162"/>
    <lineage>
        <taxon>Bacteria</taxon>
        <taxon>Bacillati</taxon>
        <taxon>Actinomycetota</taxon>
        <taxon>Actinomycetes</taxon>
        <taxon>Streptosporangiales</taxon>
        <taxon>Thermomonosporaceae</taxon>
        <taxon>Actinocorallia</taxon>
    </lineage>
</organism>
<feature type="domain" description="RNA polymerase alpha subunit C-terminal" evidence="2">
    <location>
        <begin position="103"/>
        <end position="159"/>
    </location>
</feature>
<dbReference type="RefSeq" id="WP_344242237.1">
    <property type="nucleotide sequence ID" value="NZ_BAAAHH010000015.1"/>
</dbReference>
<dbReference type="InterPro" id="IPR011260">
    <property type="entry name" value="RNAP_asu_C"/>
</dbReference>
<reference evidence="4" key="1">
    <citation type="journal article" date="2019" name="Int. J. Syst. Evol. Microbiol.">
        <title>The Global Catalogue of Microorganisms (GCM) 10K type strain sequencing project: providing services to taxonomists for standard genome sequencing and annotation.</title>
        <authorList>
            <consortium name="The Broad Institute Genomics Platform"/>
            <consortium name="The Broad Institute Genome Sequencing Center for Infectious Disease"/>
            <person name="Wu L."/>
            <person name="Ma J."/>
        </authorList>
    </citation>
    <scope>NUCLEOTIDE SEQUENCE [LARGE SCALE GENOMIC DNA]</scope>
    <source>
        <strain evidence="4">JCM 10696</strain>
    </source>
</reference>
<feature type="region of interest" description="Disordered" evidence="1">
    <location>
        <begin position="1"/>
        <end position="21"/>
    </location>
</feature>
<gene>
    <name evidence="3" type="ORF">GCM10009550_38530</name>
</gene>
<evidence type="ECO:0000256" key="1">
    <source>
        <dbReference type="SAM" id="MobiDB-lite"/>
    </source>
</evidence>
<evidence type="ECO:0000313" key="4">
    <source>
        <dbReference type="Proteomes" id="UP001500665"/>
    </source>
</evidence>
<evidence type="ECO:0000259" key="2">
    <source>
        <dbReference type="Pfam" id="PF03118"/>
    </source>
</evidence>
<dbReference type="EMBL" id="BAAAHH010000015">
    <property type="protein sequence ID" value="GAA0954780.1"/>
    <property type="molecule type" value="Genomic_DNA"/>
</dbReference>
<evidence type="ECO:0000313" key="3">
    <source>
        <dbReference type="EMBL" id="GAA0954780.1"/>
    </source>
</evidence>
<dbReference type="Proteomes" id="UP001500665">
    <property type="component" value="Unassembled WGS sequence"/>
</dbReference>
<accession>A0ABP4BTT2</accession>
<dbReference type="Pfam" id="PF03118">
    <property type="entry name" value="RNA_pol_A_CTD"/>
    <property type="match status" value="1"/>
</dbReference>
<proteinExistence type="predicted"/>
<keyword evidence="4" id="KW-1185">Reference proteome</keyword>
<sequence length="172" mass="18222">MTREQEESAEYAEPTWMSPGETAVRELPLPARIQDALERAGLDRAAAADGYGAAGLMLLAPLLTPQAAQAVEAVLDLLAAMADDDPIGDHHCTAGGDPTLPELAALAIEELDLPVRPYNLLKRAGLHSVGDLQEVRGPQLAEAVPHLDPKDLATIESALVRLDAGPALRFRP</sequence>
<dbReference type="Gene3D" id="1.10.150.20">
    <property type="entry name" value="5' to 3' exonuclease, C-terminal subdomain"/>
    <property type="match status" value="1"/>
</dbReference>
<comment type="caution">
    <text evidence="3">The sequence shown here is derived from an EMBL/GenBank/DDBJ whole genome shotgun (WGS) entry which is preliminary data.</text>
</comment>
<name>A0ABP4BTT2_9ACTN</name>